<evidence type="ECO:0000256" key="3">
    <source>
        <dbReference type="PIRSR" id="PIRSR639383-2"/>
    </source>
</evidence>
<feature type="binding site" evidence="3">
    <location>
        <begin position="112"/>
        <end position="115"/>
    </location>
    <ligand>
        <name>substrate</name>
    </ligand>
</feature>
<protein>
    <submittedName>
        <fullName evidence="6">Histidine triad (HIT) protein</fullName>
    </submittedName>
</protein>
<dbReference type="CDD" id="cd01275">
    <property type="entry name" value="FHIT"/>
    <property type="match status" value="1"/>
</dbReference>
<dbReference type="InterPro" id="IPR052908">
    <property type="entry name" value="AP-4-A_phosphorylase"/>
</dbReference>
<dbReference type="PROSITE" id="PS51084">
    <property type="entry name" value="HIT_2"/>
    <property type="match status" value="1"/>
</dbReference>
<gene>
    <name evidence="6" type="ordered locus">Acid345_4660</name>
</gene>
<dbReference type="InterPro" id="IPR011146">
    <property type="entry name" value="HIT-like"/>
</dbReference>
<evidence type="ECO:0000313" key="7">
    <source>
        <dbReference type="Proteomes" id="UP000002432"/>
    </source>
</evidence>
<feature type="binding site" evidence="3">
    <location>
        <position position="122"/>
    </location>
    <ligand>
        <name>substrate</name>
    </ligand>
</feature>
<dbReference type="GO" id="GO:0003824">
    <property type="term" value="F:catalytic activity"/>
    <property type="evidence" value="ECO:0007669"/>
    <property type="project" value="InterPro"/>
</dbReference>
<keyword evidence="7" id="KW-1185">Reference proteome</keyword>
<dbReference type="STRING" id="204669.Acid345_4660"/>
<dbReference type="EMBL" id="CP000360">
    <property type="protein sequence ID" value="ABF43660.1"/>
    <property type="molecule type" value="Genomic_DNA"/>
</dbReference>
<name>Q1IHJ0_KORVE</name>
<accession>Q1IHJ0</accession>
<organism evidence="6 7">
    <name type="scientific">Koribacter versatilis (strain Ellin345)</name>
    <dbReference type="NCBI Taxonomy" id="204669"/>
    <lineage>
        <taxon>Bacteria</taxon>
        <taxon>Pseudomonadati</taxon>
        <taxon>Acidobacteriota</taxon>
        <taxon>Terriglobia</taxon>
        <taxon>Terriglobales</taxon>
        <taxon>Candidatus Korobacteraceae</taxon>
        <taxon>Candidatus Korobacter</taxon>
    </lineage>
</organism>
<dbReference type="InterPro" id="IPR039383">
    <property type="entry name" value="FHIT"/>
</dbReference>
<proteinExistence type="predicted"/>
<evidence type="ECO:0000256" key="4">
    <source>
        <dbReference type="PROSITE-ProRule" id="PRU00464"/>
    </source>
</evidence>
<dbReference type="KEGG" id="aba:Acid345_4660"/>
<evidence type="ECO:0000313" key="6">
    <source>
        <dbReference type="EMBL" id="ABF43660.1"/>
    </source>
</evidence>
<dbReference type="SUPFAM" id="SSF54197">
    <property type="entry name" value="HIT-like"/>
    <property type="match status" value="1"/>
</dbReference>
<dbReference type="AlphaFoldDB" id="Q1IHJ0"/>
<dbReference type="GO" id="GO:0000166">
    <property type="term" value="F:nucleotide binding"/>
    <property type="evidence" value="ECO:0007669"/>
    <property type="project" value="UniProtKB-KW"/>
</dbReference>
<evidence type="ECO:0000256" key="2">
    <source>
        <dbReference type="PIRSR" id="PIRSR639383-1"/>
    </source>
</evidence>
<evidence type="ECO:0000256" key="1">
    <source>
        <dbReference type="ARBA" id="ARBA00022741"/>
    </source>
</evidence>
<dbReference type="InterPro" id="IPR036265">
    <property type="entry name" value="HIT-like_sf"/>
</dbReference>
<feature type="binding site" evidence="3">
    <location>
        <position position="50"/>
    </location>
    <ligand>
        <name>substrate</name>
    </ligand>
</feature>
<feature type="short sequence motif" description="Histidine triad motif" evidence="4">
    <location>
        <begin position="118"/>
        <end position="122"/>
    </location>
</feature>
<dbReference type="Proteomes" id="UP000002432">
    <property type="component" value="Chromosome"/>
</dbReference>
<dbReference type="OrthoDB" id="9784774at2"/>
<feature type="domain" description="HIT" evidence="5">
    <location>
        <begin position="23"/>
        <end position="133"/>
    </location>
</feature>
<dbReference type="HOGENOM" id="CLU_056776_1_2_0"/>
<dbReference type="Pfam" id="PF01230">
    <property type="entry name" value="HIT"/>
    <property type="match status" value="1"/>
</dbReference>
<dbReference type="EnsemblBacteria" id="ABF43660">
    <property type="protein sequence ID" value="ABF43660"/>
    <property type="gene ID" value="Acid345_4660"/>
</dbReference>
<reference evidence="6 7" key="1">
    <citation type="journal article" date="2009" name="Appl. Environ. Microbiol.">
        <title>Three genomes from the phylum Acidobacteria provide insight into the lifestyles of these microorganisms in soils.</title>
        <authorList>
            <person name="Ward N.L."/>
            <person name="Challacombe J.F."/>
            <person name="Janssen P.H."/>
            <person name="Henrissat B."/>
            <person name="Coutinho P.M."/>
            <person name="Wu M."/>
            <person name="Xie G."/>
            <person name="Haft D.H."/>
            <person name="Sait M."/>
            <person name="Badger J."/>
            <person name="Barabote R.D."/>
            <person name="Bradley B."/>
            <person name="Brettin T.S."/>
            <person name="Brinkac L.M."/>
            <person name="Bruce D."/>
            <person name="Creasy T."/>
            <person name="Daugherty S.C."/>
            <person name="Davidsen T.M."/>
            <person name="DeBoy R.T."/>
            <person name="Detter J.C."/>
            <person name="Dodson R.J."/>
            <person name="Durkin A.S."/>
            <person name="Ganapathy A."/>
            <person name="Gwinn-Giglio M."/>
            <person name="Han C.S."/>
            <person name="Khouri H."/>
            <person name="Kiss H."/>
            <person name="Kothari S.P."/>
            <person name="Madupu R."/>
            <person name="Nelson K.E."/>
            <person name="Nelson W.C."/>
            <person name="Paulsen I."/>
            <person name="Penn K."/>
            <person name="Ren Q."/>
            <person name="Rosovitz M.J."/>
            <person name="Selengut J.D."/>
            <person name="Shrivastava S."/>
            <person name="Sullivan S.A."/>
            <person name="Tapia R."/>
            <person name="Thompson L.S."/>
            <person name="Watkins K.L."/>
            <person name="Yang Q."/>
            <person name="Yu C."/>
            <person name="Zafar N."/>
            <person name="Zhou L."/>
            <person name="Kuske C.R."/>
        </authorList>
    </citation>
    <scope>NUCLEOTIDE SEQUENCE [LARGE SCALE GENOMIC DNA]</scope>
    <source>
        <strain evidence="6 7">Ellin345</strain>
    </source>
</reference>
<sequence>MDYLWTPWRYAYITSADRASGCIFCDKPRENDDRKNYIVHRGEHCYIILNAFPYTSGHVMVVPFAHLDQLDKLPRDAAHEMIDLSQRMESVLRKTYNAEGVNLGMNIGKCAGAGVAGHIHMHVLPRWTADANFISVVGETRVLPETLDQTYEKIASTLRT</sequence>
<dbReference type="eggNOG" id="COG0537">
    <property type="taxonomic scope" value="Bacteria"/>
</dbReference>
<keyword evidence="1" id="KW-0547">Nucleotide-binding</keyword>
<dbReference type="PANTHER" id="PTHR42997:SF1">
    <property type="entry name" value="AP-4-A PHOSPHORYLASE"/>
    <property type="match status" value="1"/>
</dbReference>
<dbReference type="PANTHER" id="PTHR42997">
    <property type="entry name" value="HIT FAMILY HYDROLASE"/>
    <property type="match status" value="1"/>
</dbReference>
<evidence type="ECO:0000259" key="5">
    <source>
        <dbReference type="PROSITE" id="PS51084"/>
    </source>
</evidence>
<dbReference type="RefSeq" id="WP_011525457.1">
    <property type="nucleotide sequence ID" value="NC_008009.1"/>
</dbReference>
<feature type="active site" description="Tele-AMP-histidine intermediate" evidence="2">
    <location>
        <position position="120"/>
    </location>
</feature>
<dbReference type="Gene3D" id="3.30.428.10">
    <property type="entry name" value="HIT-like"/>
    <property type="match status" value="1"/>
</dbReference>